<evidence type="ECO:0000313" key="2">
    <source>
        <dbReference type="Proteomes" id="UP001160390"/>
    </source>
</evidence>
<dbReference type="AlphaFoldDB" id="A0AA35PUB9"/>
<gene>
    <name evidence="1" type="ORF">CCHLO57077_00011708</name>
</gene>
<reference evidence="1" key="1">
    <citation type="submission" date="2023-01" db="EMBL/GenBank/DDBJ databases">
        <authorList>
            <person name="Piombo E."/>
        </authorList>
    </citation>
    <scope>NUCLEOTIDE SEQUENCE</scope>
</reference>
<sequence length="379" mass="41960">MGISDHETTSGTAMISGHEAKMQHSEAIYPNTHSQGQRYPDKAEKMIIEPTRGEKTTHFAMSSQHRPSDLVRIRGVVSFRLRTDAVTPQTAIRLMGSFALDRALLFAEDSLDEWESGFYRDHIPPILIATHNMDAAQKRIWCSILALIARLEIAASLAHGNSSMTSLSILDHIQRYQSGSTDPFCRCLTASMNCLKLLSEAMELCLPTPYTKPDRSSDASAYSSMNTIFASRWNKLLRKLLAWEKARPVELEEVHTIGSSEKTLPKIIYSGGGGISTNILYRTAMFLLLSKKPGSASGSEQGHNAIKDEEHMHPLFHLRWVCGIALHCEANDSHCWDPCTIAAISILIPHITGLIQPTDMTGIKNSIKSSGWPVGQMFA</sequence>
<evidence type="ECO:0000313" key="1">
    <source>
        <dbReference type="EMBL" id="CAI6061786.1"/>
    </source>
</evidence>
<dbReference type="Proteomes" id="UP001160390">
    <property type="component" value="Unassembled WGS sequence"/>
</dbReference>
<organism evidence="1 2">
    <name type="scientific">Clonostachys chloroleuca</name>
    <dbReference type="NCBI Taxonomy" id="1926264"/>
    <lineage>
        <taxon>Eukaryota</taxon>
        <taxon>Fungi</taxon>
        <taxon>Dikarya</taxon>
        <taxon>Ascomycota</taxon>
        <taxon>Pezizomycotina</taxon>
        <taxon>Sordariomycetes</taxon>
        <taxon>Hypocreomycetidae</taxon>
        <taxon>Hypocreales</taxon>
        <taxon>Bionectriaceae</taxon>
        <taxon>Clonostachys</taxon>
    </lineage>
</organism>
<accession>A0AA35PUB9</accession>
<keyword evidence="2" id="KW-1185">Reference proteome</keyword>
<name>A0AA35PUB9_9HYPO</name>
<dbReference type="EMBL" id="CABFNP030000619">
    <property type="protein sequence ID" value="CAI6061786.1"/>
    <property type="molecule type" value="Genomic_DNA"/>
</dbReference>
<comment type="caution">
    <text evidence="1">The sequence shown here is derived from an EMBL/GenBank/DDBJ whole genome shotgun (WGS) entry which is preliminary data.</text>
</comment>
<proteinExistence type="predicted"/>
<protein>
    <submittedName>
        <fullName evidence="1">Uncharacterized protein</fullName>
    </submittedName>
</protein>